<accession>A0A1F6W7F6</accession>
<dbReference type="Proteomes" id="UP000177777">
    <property type="component" value="Unassembled WGS sequence"/>
</dbReference>
<dbReference type="AlphaFoldDB" id="A0A1F6W7F6"/>
<comment type="caution">
    <text evidence="1">The sequence shown here is derived from an EMBL/GenBank/DDBJ whole genome shotgun (WGS) entry which is preliminary data.</text>
</comment>
<dbReference type="EMBL" id="MFUE01000009">
    <property type="protein sequence ID" value="OGI77880.1"/>
    <property type="molecule type" value="Genomic_DNA"/>
</dbReference>
<gene>
    <name evidence="1" type="ORF">A3D42_01570</name>
</gene>
<dbReference type="STRING" id="1801754.A3D42_01570"/>
<sequence length="130" mass="15123">MQGNYSVQIEDFAERHFIKSFQKKYKAHWDITLRAITAELERIDMLLKTDRAETMCDVGGIRIVKTKFKVVKTKESAKTSGNRCIVAWHPDKQFVYVLLIYGKTDLSGSNETAQWTKLVKENYPQYSKIL</sequence>
<protein>
    <recommendedName>
        <fullName evidence="3">Addiction module toxin RelE</fullName>
    </recommendedName>
</protein>
<evidence type="ECO:0000313" key="1">
    <source>
        <dbReference type="EMBL" id="OGI77880.1"/>
    </source>
</evidence>
<evidence type="ECO:0008006" key="3">
    <source>
        <dbReference type="Google" id="ProtNLM"/>
    </source>
</evidence>
<name>A0A1F6W7F6_9BACT</name>
<organism evidence="1 2">
    <name type="scientific">Candidatus Nomurabacteria bacterium RIFCSPHIGHO2_02_FULL_41_18</name>
    <dbReference type="NCBI Taxonomy" id="1801754"/>
    <lineage>
        <taxon>Bacteria</taxon>
        <taxon>Candidatus Nomuraibacteriota</taxon>
    </lineage>
</organism>
<reference evidence="1 2" key="1">
    <citation type="journal article" date="2016" name="Nat. Commun.">
        <title>Thousands of microbial genomes shed light on interconnected biogeochemical processes in an aquifer system.</title>
        <authorList>
            <person name="Anantharaman K."/>
            <person name="Brown C.T."/>
            <person name="Hug L.A."/>
            <person name="Sharon I."/>
            <person name="Castelle C.J."/>
            <person name="Probst A.J."/>
            <person name="Thomas B.C."/>
            <person name="Singh A."/>
            <person name="Wilkins M.J."/>
            <person name="Karaoz U."/>
            <person name="Brodie E.L."/>
            <person name="Williams K.H."/>
            <person name="Hubbard S.S."/>
            <person name="Banfield J.F."/>
        </authorList>
    </citation>
    <scope>NUCLEOTIDE SEQUENCE [LARGE SCALE GENOMIC DNA]</scope>
</reference>
<evidence type="ECO:0000313" key="2">
    <source>
        <dbReference type="Proteomes" id="UP000177777"/>
    </source>
</evidence>
<proteinExistence type="predicted"/>